<organism evidence="2 3">
    <name type="scientific">Ciona intestinalis</name>
    <name type="common">Transparent sea squirt</name>
    <name type="synonym">Ascidia intestinalis</name>
    <dbReference type="NCBI Taxonomy" id="7719"/>
    <lineage>
        <taxon>Eukaryota</taxon>
        <taxon>Metazoa</taxon>
        <taxon>Chordata</taxon>
        <taxon>Tunicata</taxon>
        <taxon>Ascidiacea</taxon>
        <taxon>Phlebobranchia</taxon>
        <taxon>Cionidae</taxon>
        <taxon>Ciona</taxon>
    </lineage>
</organism>
<feature type="region of interest" description="Disordered" evidence="1">
    <location>
        <begin position="158"/>
        <end position="195"/>
    </location>
</feature>
<reference evidence="2" key="3">
    <citation type="submission" date="2025-08" db="UniProtKB">
        <authorList>
            <consortium name="Ensembl"/>
        </authorList>
    </citation>
    <scope>IDENTIFICATION</scope>
</reference>
<name>F7A675_CIOIN</name>
<reference evidence="2" key="2">
    <citation type="journal article" date="2008" name="Genome Biol.">
        <title>Improved genome assembly and evidence-based global gene model set for the chordate Ciona intestinalis: new insight into intron and operon populations.</title>
        <authorList>
            <person name="Satou Y."/>
            <person name="Mineta K."/>
            <person name="Ogasawara M."/>
            <person name="Sasakura Y."/>
            <person name="Shoguchi E."/>
            <person name="Ueno K."/>
            <person name="Yamada L."/>
            <person name="Matsumoto J."/>
            <person name="Wasserscheid J."/>
            <person name="Dewar K."/>
            <person name="Wiley G.B."/>
            <person name="Macmil S.L."/>
            <person name="Roe B.A."/>
            <person name="Zeller R.W."/>
            <person name="Hastings K.E."/>
            <person name="Lemaire P."/>
            <person name="Lindquist E."/>
            <person name="Endo T."/>
            <person name="Hotta K."/>
            <person name="Inaba K."/>
        </authorList>
    </citation>
    <scope>NUCLEOTIDE SEQUENCE [LARGE SCALE GENOMIC DNA]</scope>
    <source>
        <strain evidence="2">wild type</strain>
    </source>
</reference>
<accession>F7A675</accession>
<dbReference type="EMBL" id="EAAA01001331">
    <property type="status" value="NOT_ANNOTATED_CDS"/>
    <property type="molecule type" value="Genomic_DNA"/>
</dbReference>
<evidence type="ECO:0000313" key="3">
    <source>
        <dbReference type="Proteomes" id="UP000008144"/>
    </source>
</evidence>
<dbReference type="Ensembl" id="ENSCINT00000022413.2">
    <property type="protein sequence ID" value="ENSCINP00000022167.2"/>
    <property type="gene ID" value="ENSCING00000011641.2"/>
</dbReference>
<feature type="compositionally biased region" description="Basic and acidic residues" evidence="1">
    <location>
        <begin position="158"/>
        <end position="169"/>
    </location>
</feature>
<evidence type="ECO:0000256" key="1">
    <source>
        <dbReference type="SAM" id="MobiDB-lite"/>
    </source>
</evidence>
<dbReference type="HOGENOM" id="CLU_1222042_0_0_1"/>
<dbReference type="Proteomes" id="UP000008144">
    <property type="component" value="Chromosome 2"/>
</dbReference>
<dbReference type="InParanoid" id="F7A675"/>
<sequence>MERKLKERATNHADEVRLLYEEMEFQINEERRKTVAEEVVRERALSMNLQNELKQKERELERISQRQVALEKQVQELSSGKLEVRSENAQLVQLNQSLAEELQNTQKDLEETKVHVEAIERQKLQREEREQAEEEARKLDLEKKSLLRQLEMLREVNRKLRDDKDEAQQRNKLQTSTPKQRPPLFTQGSNVGKYFPEAEKHSEVYSNLHNLEEVRNIQRPKFEVIDE</sequence>
<dbReference type="OMA" id="KERATNH"/>
<proteinExistence type="predicted"/>
<keyword evidence="3" id="KW-1185">Reference proteome</keyword>
<reference evidence="2" key="4">
    <citation type="submission" date="2025-09" db="UniProtKB">
        <authorList>
            <consortium name="Ensembl"/>
        </authorList>
    </citation>
    <scope>IDENTIFICATION</scope>
</reference>
<dbReference type="STRING" id="7719.ENSCINP00000022167"/>
<dbReference type="GeneTree" id="ENSGT00440000033504"/>
<evidence type="ECO:0000313" key="2">
    <source>
        <dbReference type="Ensembl" id="ENSCINP00000022167.2"/>
    </source>
</evidence>
<feature type="compositionally biased region" description="Polar residues" evidence="1">
    <location>
        <begin position="170"/>
        <end position="179"/>
    </location>
</feature>
<protein>
    <submittedName>
        <fullName evidence="2">Uncharacterized protein</fullName>
    </submittedName>
</protein>
<reference evidence="3" key="1">
    <citation type="journal article" date="2002" name="Science">
        <title>The draft genome of Ciona intestinalis: insights into chordate and vertebrate origins.</title>
        <authorList>
            <person name="Dehal P."/>
            <person name="Satou Y."/>
            <person name="Campbell R.K."/>
            <person name="Chapman J."/>
            <person name="Degnan B."/>
            <person name="De Tomaso A."/>
            <person name="Davidson B."/>
            <person name="Di Gregorio A."/>
            <person name="Gelpke M."/>
            <person name="Goodstein D.M."/>
            <person name="Harafuji N."/>
            <person name="Hastings K.E."/>
            <person name="Ho I."/>
            <person name="Hotta K."/>
            <person name="Huang W."/>
            <person name="Kawashima T."/>
            <person name="Lemaire P."/>
            <person name="Martinez D."/>
            <person name="Meinertzhagen I.A."/>
            <person name="Necula S."/>
            <person name="Nonaka M."/>
            <person name="Putnam N."/>
            <person name="Rash S."/>
            <person name="Saiga H."/>
            <person name="Satake M."/>
            <person name="Terry A."/>
            <person name="Yamada L."/>
            <person name="Wang H.G."/>
            <person name="Awazu S."/>
            <person name="Azumi K."/>
            <person name="Boore J."/>
            <person name="Branno M."/>
            <person name="Chin-Bow S."/>
            <person name="DeSantis R."/>
            <person name="Doyle S."/>
            <person name="Francino P."/>
            <person name="Keys D.N."/>
            <person name="Haga S."/>
            <person name="Hayashi H."/>
            <person name="Hino K."/>
            <person name="Imai K.S."/>
            <person name="Inaba K."/>
            <person name="Kano S."/>
            <person name="Kobayashi K."/>
            <person name="Kobayashi M."/>
            <person name="Lee B.I."/>
            <person name="Makabe K.W."/>
            <person name="Manohar C."/>
            <person name="Matassi G."/>
            <person name="Medina M."/>
            <person name="Mochizuki Y."/>
            <person name="Mount S."/>
            <person name="Morishita T."/>
            <person name="Miura S."/>
            <person name="Nakayama A."/>
            <person name="Nishizaka S."/>
            <person name="Nomoto H."/>
            <person name="Ohta F."/>
            <person name="Oishi K."/>
            <person name="Rigoutsos I."/>
            <person name="Sano M."/>
            <person name="Sasaki A."/>
            <person name="Sasakura Y."/>
            <person name="Shoguchi E."/>
            <person name="Shin-i T."/>
            <person name="Spagnuolo A."/>
            <person name="Stainier D."/>
            <person name="Suzuki M.M."/>
            <person name="Tassy O."/>
            <person name="Takatori N."/>
            <person name="Tokuoka M."/>
            <person name="Yagi K."/>
            <person name="Yoshizaki F."/>
            <person name="Wada S."/>
            <person name="Zhang C."/>
            <person name="Hyatt P.D."/>
            <person name="Larimer F."/>
            <person name="Detter C."/>
            <person name="Doggett N."/>
            <person name="Glavina T."/>
            <person name="Hawkins T."/>
            <person name="Richardson P."/>
            <person name="Lucas S."/>
            <person name="Kohara Y."/>
            <person name="Levine M."/>
            <person name="Satoh N."/>
            <person name="Rokhsar D.S."/>
        </authorList>
    </citation>
    <scope>NUCLEOTIDE SEQUENCE [LARGE SCALE GENOMIC DNA]</scope>
</reference>
<dbReference type="AlphaFoldDB" id="F7A675"/>